<keyword evidence="3" id="KW-0276">Fatty acid metabolism</keyword>
<evidence type="ECO:0000259" key="19">
    <source>
        <dbReference type="Pfam" id="PF00108"/>
    </source>
</evidence>
<comment type="catalytic activity">
    <reaction evidence="13">
        <text>decanoyl-CoA + acetyl-CoA = 3-oxododecanoyl-CoA + CoA</text>
        <dbReference type="Rhea" id="RHEA:31183"/>
        <dbReference type="ChEBI" id="CHEBI:57287"/>
        <dbReference type="ChEBI" id="CHEBI:57288"/>
        <dbReference type="ChEBI" id="CHEBI:61430"/>
        <dbReference type="ChEBI" id="CHEBI:62615"/>
    </reaction>
    <physiologicalReaction direction="right-to-left" evidence="13">
        <dbReference type="Rhea" id="RHEA:31185"/>
    </physiologicalReaction>
</comment>
<dbReference type="Pfam" id="PF00108">
    <property type="entry name" value="Thiolase_N"/>
    <property type="match status" value="1"/>
</dbReference>
<dbReference type="NCBIfam" id="TIGR01930">
    <property type="entry name" value="AcCoA-C-Actrans"/>
    <property type="match status" value="1"/>
</dbReference>
<evidence type="ECO:0000256" key="11">
    <source>
        <dbReference type="ARBA" id="ARBA00047485"/>
    </source>
</evidence>
<dbReference type="EC" id="2.3.1.155" evidence="6"/>
<dbReference type="GO" id="GO:0003988">
    <property type="term" value="F:acetyl-CoA C-acyltransferase activity"/>
    <property type="evidence" value="ECO:0007669"/>
    <property type="project" value="UniProtKB-EC"/>
</dbReference>
<dbReference type="AlphaFoldDB" id="A0A2K6UTA9"/>
<keyword evidence="4" id="KW-0443">Lipid metabolism</keyword>
<evidence type="ECO:0000259" key="20">
    <source>
        <dbReference type="Pfam" id="PF02803"/>
    </source>
</evidence>
<evidence type="ECO:0000256" key="13">
    <source>
        <dbReference type="ARBA" id="ARBA00048004"/>
    </source>
</evidence>
<evidence type="ECO:0000256" key="4">
    <source>
        <dbReference type="ARBA" id="ARBA00023098"/>
    </source>
</evidence>
<comment type="catalytic activity">
    <reaction evidence="15">
        <text>an acyl-CoA + acetyl-CoA = a 3-oxoacyl-CoA + CoA</text>
        <dbReference type="Rhea" id="RHEA:21564"/>
        <dbReference type="ChEBI" id="CHEBI:57287"/>
        <dbReference type="ChEBI" id="CHEBI:57288"/>
        <dbReference type="ChEBI" id="CHEBI:58342"/>
        <dbReference type="ChEBI" id="CHEBI:90726"/>
        <dbReference type="EC" id="2.3.1.16"/>
    </reaction>
    <physiologicalReaction direction="right-to-left" evidence="15">
        <dbReference type="Rhea" id="RHEA:21566"/>
    </physiologicalReaction>
</comment>
<dbReference type="PANTHER" id="PTHR18919">
    <property type="entry name" value="ACETYL-COA C-ACYLTRANSFERASE"/>
    <property type="match status" value="1"/>
</dbReference>
<comment type="subunit">
    <text evidence="10">Heterotetramer of 2 alpha/HADHA and 2 beta/HADHB subunits; forms the mitochondrial trifunctional enzyme. Also purified as higher order heterooligomers including a 4 alpha/HADHA and 4 beta/HADHB heterooligomer which physiological significance remains unclear. The mitochondrial trifunctional enzyme interacts with MTLN. Interacts with RSAD2/viperin.</text>
</comment>
<evidence type="ECO:0000256" key="6">
    <source>
        <dbReference type="ARBA" id="ARBA00024058"/>
    </source>
</evidence>
<dbReference type="SUPFAM" id="SSF53901">
    <property type="entry name" value="Thiolase-like"/>
    <property type="match status" value="1"/>
</dbReference>
<reference evidence="21" key="2">
    <citation type="submission" date="2025-09" db="UniProtKB">
        <authorList>
            <consortium name="Ensembl"/>
        </authorList>
    </citation>
    <scope>IDENTIFICATION</scope>
</reference>
<evidence type="ECO:0000256" key="10">
    <source>
        <dbReference type="ARBA" id="ARBA00046418"/>
    </source>
</evidence>
<evidence type="ECO:0000313" key="22">
    <source>
        <dbReference type="Proteomes" id="UP000233220"/>
    </source>
</evidence>
<dbReference type="Ensembl" id="ENSSBOT00000052056.1">
    <property type="protein sequence ID" value="ENSSBOP00000035128.1"/>
    <property type="gene ID" value="ENSSBOG00000033705.1"/>
</dbReference>
<keyword evidence="2 18" id="KW-0808">Transferase</keyword>
<evidence type="ECO:0000256" key="16">
    <source>
        <dbReference type="ARBA" id="ARBA00049270"/>
    </source>
</evidence>
<evidence type="ECO:0000256" key="2">
    <source>
        <dbReference type="ARBA" id="ARBA00022679"/>
    </source>
</evidence>
<evidence type="ECO:0000256" key="8">
    <source>
        <dbReference type="ARBA" id="ARBA00043259"/>
    </source>
</evidence>
<protein>
    <recommendedName>
        <fullName evidence="7">Trifunctional enzyme subunit beta, mitochondrial</fullName>
        <ecNumber evidence="6">2.3.1.155</ecNumber>
    </recommendedName>
    <alternativeName>
        <fullName evidence="8">TP-beta</fullName>
    </alternativeName>
</protein>
<feature type="domain" description="Thiolase N-terminal" evidence="19">
    <location>
        <begin position="43"/>
        <end position="270"/>
    </location>
</feature>
<reference evidence="21" key="1">
    <citation type="submission" date="2025-08" db="UniProtKB">
        <authorList>
            <consortium name="Ensembl"/>
        </authorList>
    </citation>
    <scope>IDENTIFICATION</scope>
</reference>
<dbReference type="InterPro" id="IPR002155">
    <property type="entry name" value="Thiolase"/>
</dbReference>
<comment type="catalytic activity">
    <reaction evidence="14">
        <text>butanoyl-CoA + acetyl-CoA = 3-oxohexanoyl-CoA + CoA</text>
        <dbReference type="Rhea" id="RHEA:31111"/>
        <dbReference type="ChEBI" id="CHEBI:57287"/>
        <dbReference type="ChEBI" id="CHEBI:57288"/>
        <dbReference type="ChEBI" id="CHEBI:57371"/>
        <dbReference type="ChEBI" id="CHEBI:62418"/>
    </reaction>
    <physiologicalReaction direction="right-to-left" evidence="14">
        <dbReference type="Rhea" id="RHEA:31113"/>
    </physiologicalReaction>
</comment>
<dbReference type="Gene3D" id="3.40.47.10">
    <property type="match status" value="1"/>
</dbReference>
<evidence type="ECO:0000256" key="5">
    <source>
        <dbReference type="ARBA" id="ARBA00023315"/>
    </source>
</evidence>
<dbReference type="GO" id="GO:0005739">
    <property type="term" value="C:mitochondrion"/>
    <property type="evidence" value="ECO:0007669"/>
    <property type="project" value="TreeGrafter"/>
</dbReference>
<dbReference type="GO" id="GO:0050633">
    <property type="term" value="F:acetyl-CoA C-myristoyltransferase activity"/>
    <property type="evidence" value="ECO:0007669"/>
    <property type="project" value="UniProtKB-EC"/>
</dbReference>
<sequence length="397" mass="43157">MTTILTYTFKNLPTTSKWALRFYVRPRSSAPAVQTEMKTLAKPNISNVHLMPHDLAKAALMDLIHWTSVPKEVVDSIIFGTVIQEVKTSNVARKAALGAGFSDKTPACTVTMAYISANQALTTGVGSIASGQCDVIMTSGDKLMSDAKSVGQRLSLISKFRLNFLAPELPAVTEFSTSETMGHSEDRVATAFAIFHLATKAQDEGLLSDVVPLKVPGKDTVTKDNGICPSLLEQVAKLTTAFIKPCSTVAAANSSFLTDGASAMLIMAEEKALAMDDKPKAYLRDFMFVPQDPKDQLLLGPTYATPKFLEKARLTMNDIDAFEFHEAFSGQILANFKAMDSDWFAQNYMSRKTKFGLPPLEKFHNWGKSLSLGHPLGATGYRFVMAAEGDQYGLVAA</sequence>
<dbReference type="GeneTree" id="ENSGT01030000234626"/>
<comment type="similarity">
    <text evidence="1 18">Belongs to the thiolase-like superfamily. Thiolase family.</text>
</comment>
<evidence type="ECO:0000256" key="15">
    <source>
        <dbReference type="ARBA" id="ARBA00049178"/>
    </source>
</evidence>
<comment type="function">
    <text evidence="9">Mitochondrial trifunctional enzyme catalyzes the last three of the four reactions of the mitochondrial beta-oxidation pathway. The mitochondrial beta-oxidation pathway is the major energy-producing process in tissues and is performed through four consecutive reactions breaking down fatty acids into acetyl-CoA. Among the enzymes involved in this pathway, the trifunctional enzyme exhibits specificity for long-chain fatty acids. Mitochondrial trifunctional enzyme is a heterotetrameric complex composed of two proteins, the trifunctional enzyme subunit alpha/HADHA carries the 2,3-enoyl-CoA hydratase and the 3-hydroxyacyl-CoA dehydrogenase activities, while the trifunctional enzyme subunit beta/HADHB described here bears the 3-ketoacyl-CoA thiolase activity.</text>
</comment>
<evidence type="ECO:0000256" key="14">
    <source>
        <dbReference type="ARBA" id="ARBA00048553"/>
    </source>
</evidence>
<comment type="catalytic activity">
    <reaction evidence="16">
        <text>dodecanoyl-CoA + acetyl-CoA = 3-oxotetradecanoyl-CoA + CoA</text>
        <dbReference type="Rhea" id="RHEA:31091"/>
        <dbReference type="ChEBI" id="CHEBI:57287"/>
        <dbReference type="ChEBI" id="CHEBI:57288"/>
        <dbReference type="ChEBI" id="CHEBI:57375"/>
        <dbReference type="ChEBI" id="CHEBI:62543"/>
    </reaction>
    <physiologicalReaction direction="right-to-left" evidence="16">
        <dbReference type="Rhea" id="RHEA:31093"/>
    </physiologicalReaction>
</comment>
<evidence type="ECO:0000256" key="3">
    <source>
        <dbReference type="ARBA" id="ARBA00022832"/>
    </source>
</evidence>
<dbReference type="InterPro" id="IPR020616">
    <property type="entry name" value="Thiolase_N"/>
</dbReference>
<keyword evidence="5 18" id="KW-0012">Acyltransferase</keyword>
<comment type="catalytic activity">
    <reaction evidence="17">
        <text>octanoyl-CoA + acetyl-CoA = 3-oxodecanoyl-CoA + CoA</text>
        <dbReference type="Rhea" id="RHEA:31087"/>
        <dbReference type="ChEBI" id="CHEBI:57287"/>
        <dbReference type="ChEBI" id="CHEBI:57288"/>
        <dbReference type="ChEBI" id="CHEBI:57386"/>
        <dbReference type="ChEBI" id="CHEBI:62548"/>
    </reaction>
    <physiologicalReaction direction="right-to-left" evidence="17">
        <dbReference type="Rhea" id="RHEA:31089"/>
    </physiologicalReaction>
</comment>
<dbReference type="Pfam" id="PF02803">
    <property type="entry name" value="Thiolase_C"/>
    <property type="match status" value="1"/>
</dbReference>
<dbReference type="InterPro" id="IPR016039">
    <property type="entry name" value="Thiolase-like"/>
</dbReference>
<comment type="catalytic activity">
    <reaction evidence="11">
        <text>tetradecanoyl-CoA + acetyl-CoA = 3-oxohexadecanoyl-CoA + CoA</text>
        <dbReference type="Rhea" id="RHEA:18161"/>
        <dbReference type="ChEBI" id="CHEBI:57287"/>
        <dbReference type="ChEBI" id="CHEBI:57288"/>
        <dbReference type="ChEBI" id="CHEBI:57349"/>
        <dbReference type="ChEBI" id="CHEBI:57385"/>
        <dbReference type="EC" id="2.3.1.155"/>
    </reaction>
    <physiologicalReaction direction="right-to-left" evidence="11">
        <dbReference type="Rhea" id="RHEA:18163"/>
    </physiologicalReaction>
</comment>
<dbReference type="OMA" id="AWESEDY"/>
<evidence type="ECO:0000256" key="17">
    <source>
        <dbReference type="ARBA" id="ARBA00049542"/>
    </source>
</evidence>
<organism evidence="21 22">
    <name type="scientific">Saimiri boliviensis boliviensis</name>
    <name type="common">Bolivian squirrel monkey</name>
    <dbReference type="NCBI Taxonomy" id="39432"/>
    <lineage>
        <taxon>Eukaryota</taxon>
        <taxon>Metazoa</taxon>
        <taxon>Chordata</taxon>
        <taxon>Craniata</taxon>
        <taxon>Vertebrata</taxon>
        <taxon>Euteleostomi</taxon>
        <taxon>Mammalia</taxon>
        <taxon>Eutheria</taxon>
        <taxon>Euarchontoglires</taxon>
        <taxon>Primates</taxon>
        <taxon>Haplorrhini</taxon>
        <taxon>Platyrrhini</taxon>
        <taxon>Cebidae</taxon>
        <taxon>Saimiriinae</taxon>
        <taxon>Saimiri</taxon>
    </lineage>
</organism>
<evidence type="ECO:0000256" key="18">
    <source>
        <dbReference type="RuleBase" id="RU003557"/>
    </source>
</evidence>
<evidence type="ECO:0000256" key="9">
    <source>
        <dbReference type="ARBA" id="ARBA00045672"/>
    </source>
</evidence>
<evidence type="ECO:0000313" key="21">
    <source>
        <dbReference type="Ensembl" id="ENSSBOP00000035128.1"/>
    </source>
</evidence>
<evidence type="ECO:0000256" key="1">
    <source>
        <dbReference type="ARBA" id="ARBA00010982"/>
    </source>
</evidence>
<proteinExistence type="inferred from homology"/>
<evidence type="ECO:0000256" key="7">
    <source>
        <dbReference type="ARBA" id="ARBA00039414"/>
    </source>
</evidence>
<dbReference type="STRING" id="39432.ENSSBOP00000035128"/>
<feature type="domain" description="Thiolase C-terminal" evidence="20">
    <location>
        <begin position="278"/>
        <end position="386"/>
    </location>
</feature>
<dbReference type="PANTHER" id="PTHR18919:SF153">
    <property type="entry name" value="TRIFUNCTIONAL ENZYME SUBUNIT BETA, MITOCHONDRIAL"/>
    <property type="match status" value="1"/>
</dbReference>
<accession>A0A2K6UTA9</accession>
<dbReference type="InterPro" id="IPR020617">
    <property type="entry name" value="Thiolase_C"/>
</dbReference>
<name>A0A2K6UTA9_SAIBB</name>
<dbReference type="CDD" id="cd00751">
    <property type="entry name" value="thiolase"/>
    <property type="match status" value="1"/>
</dbReference>
<evidence type="ECO:0000256" key="12">
    <source>
        <dbReference type="ARBA" id="ARBA00048001"/>
    </source>
</evidence>
<dbReference type="PIRSF" id="PIRSF000429">
    <property type="entry name" value="Ac-CoA_Ac_transf"/>
    <property type="match status" value="1"/>
</dbReference>
<comment type="catalytic activity">
    <reaction evidence="12">
        <text>hexanoyl-CoA + acetyl-CoA = 3-oxooctanoyl-CoA + CoA</text>
        <dbReference type="Rhea" id="RHEA:31203"/>
        <dbReference type="ChEBI" id="CHEBI:57287"/>
        <dbReference type="ChEBI" id="CHEBI:57288"/>
        <dbReference type="ChEBI" id="CHEBI:62619"/>
        <dbReference type="ChEBI" id="CHEBI:62620"/>
    </reaction>
    <physiologicalReaction direction="right-to-left" evidence="12">
        <dbReference type="Rhea" id="RHEA:31205"/>
    </physiologicalReaction>
</comment>
<keyword evidence="22" id="KW-1185">Reference proteome</keyword>
<dbReference type="GO" id="GO:0006635">
    <property type="term" value="P:fatty acid beta-oxidation"/>
    <property type="evidence" value="ECO:0007669"/>
    <property type="project" value="TreeGrafter"/>
</dbReference>
<dbReference type="Proteomes" id="UP000233220">
    <property type="component" value="Unplaced"/>
</dbReference>